<dbReference type="Gene3D" id="2.60.40.1120">
    <property type="entry name" value="Carboxypeptidase-like, regulatory domain"/>
    <property type="match status" value="1"/>
</dbReference>
<dbReference type="EMBL" id="JAUSRO010000005">
    <property type="protein sequence ID" value="MDP9899518.1"/>
    <property type="molecule type" value="Genomic_DNA"/>
</dbReference>
<evidence type="ECO:0000256" key="1">
    <source>
        <dbReference type="SAM" id="SignalP"/>
    </source>
</evidence>
<dbReference type="RefSeq" id="WP_307689339.1">
    <property type="nucleotide sequence ID" value="NZ_JAUSRO010000005.1"/>
</dbReference>
<dbReference type="PROSITE" id="PS51257">
    <property type="entry name" value="PROKAR_LIPOPROTEIN"/>
    <property type="match status" value="1"/>
</dbReference>
<keyword evidence="1" id="KW-0732">Signal</keyword>
<feature type="signal peptide" evidence="1">
    <location>
        <begin position="1"/>
        <end position="22"/>
    </location>
</feature>
<keyword evidence="3" id="KW-1185">Reference proteome</keyword>
<proteinExistence type="predicted"/>
<feature type="chain" id="PRO_5046194946" description="Carboxypeptidase regulatory-like domain-containing protein" evidence="1">
    <location>
        <begin position="23"/>
        <end position="137"/>
    </location>
</feature>
<evidence type="ECO:0008006" key="4">
    <source>
        <dbReference type="Google" id="ProtNLM"/>
    </source>
</evidence>
<protein>
    <recommendedName>
        <fullName evidence="4">Carboxypeptidase regulatory-like domain-containing protein</fullName>
    </recommendedName>
</protein>
<evidence type="ECO:0000313" key="2">
    <source>
        <dbReference type="EMBL" id="MDP9899518.1"/>
    </source>
</evidence>
<dbReference type="SUPFAM" id="SSF49452">
    <property type="entry name" value="Starch-binding domain-like"/>
    <property type="match status" value="1"/>
</dbReference>
<gene>
    <name evidence="2" type="ORF">J2W36_001769</name>
</gene>
<sequence length="137" mass="13949">MSPRRLLVVQSCVALACVGASALTLVQAQSAVPPMRSEGPVSYACGGIGVDESTAMRAAMKSHPLSLLFARADGAYVADVSVTLTGAGAPVQLRAGGPVCLLNLPAGQYTVEAVTDGMSKRQAVTVGGAPKTLDFRF</sequence>
<name>A0ABT9S580_9BURK</name>
<dbReference type="InterPro" id="IPR013784">
    <property type="entry name" value="Carb-bd-like_fold"/>
</dbReference>
<comment type="caution">
    <text evidence="2">The sequence shown here is derived from an EMBL/GenBank/DDBJ whole genome shotgun (WGS) entry which is preliminary data.</text>
</comment>
<dbReference type="Proteomes" id="UP001226867">
    <property type="component" value="Unassembled WGS sequence"/>
</dbReference>
<evidence type="ECO:0000313" key="3">
    <source>
        <dbReference type="Proteomes" id="UP001226867"/>
    </source>
</evidence>
<reference evidence="2 3" key="1">
    <citation type="submission" date="2023-07" db="EMBL/GenBank/DDBJ databases">
        <title>Sorghum-associated microbial communities from plants grown in Nebraska, USA.</title>
        <authorList>
            <person name="Schachtman D."/>
        </authorList>
    </citation>
    <scope>NUCLEOTIDE SEQUENCE [LARGE SCALE GENOMIC DNA]</scope>
    <source>
        <strain evidence="2 3">DS1607</strain>
    </source>
</reference>
<organism evidence="2 3">
    <name type="scientific">Variovorax ginsengisoli</name>
    <dbReference type="NCBI Taxonomy" id="363844"/>
    <lineage>
        <taxon>Bacteria</taxon>
        <taxon>Pseudomonadati</taxon>
        <taxon>Pseudomonadota</taxon>
        <taxon>Betaproteobacteria</taxon>
        <taxon>Burkholderiales</taxon>
        <taxon>Comamonadaceae</taxon>
        <taxon>Variovorax</taxon>
    </lineage>
</organism>
<accession>A0ABT9S580</accession>